<comment type="caution">
    <text evidence="3">The sequence shown here is derived from an EMBL/GenBank/DDBJ whole genome shotgun (WGS) entry which is preliminary data.</text>
</comment>
<dbReference type="CDD" id="cd00037">
    <property type="entry name" value="CLECT"/>
    <property type="match status" value="1"/>
</dbReference>
<keyword evidence="1" id="KW-1015">Disulfide bond</keyword>
<dbReference type="InterPro" id="IPR016187">
    <property type="entry name" value="CTDL_fold"/>
</dbReference>
<dbReference type="SUPFAM" id="SSF56436">
    <property type="entry name" value="C-type lectin-like"/>
    <property type="match status" value="1"/>
</dbReference>
<reference evidence="3" key="1">
    <citation type="submission" date="2023-07" db="EMBL/GenBank/DDBJ databases">
        <authorList>
            <consortium name="CYATHOMIX"/>
        </authorList>
    </citation>
    <scope>NUCLEOTIDE SEQUENCE</scope>
    <source>
        <strain evidence="3">N/A</strain>
    </source>
</reference>
<proteinExistence type="predicted"/>
<evidence type="ECO:0000256" key="1">
    <source>
        <dbReference type="ARBA" id="ARBA00023157"/>
    </source>
</evidence>
<dbReference type="PROSITE" id="PS50041">
    <property type="entry name" value="C_TYPE_LECTIN_2"/>
    <property type="match status" value="1"/>
</dbReference>
<sequence>MVSRLLLLFPTLLAAIGAENMVCSKFGYNWAAEIRCLRALLSQCTRSPNVREARKVLHHWNEHPNNFISIDGRAIHFPMTQPTSTISSTTTSPLPTRELPDIEQLTSNLTENFEKKLRDLKEALQTEVLEKIVDLQARFENDLEIYESRTDRKVNDLRRKHEVEVRKLTKSLELLGARIHRYNNNEYIFMQARKSWYEAEEDCIVWGGHLVSIKDEKENAFVQGILRAASAWIGVNDVQVENIFVNSDQTPVNYRNFAEGEPDNASHNENCVEIKASGKWADAFCLVTKPFICKR</sequence>
<organism evidence="3 4">
    <name type="scientific">Cylicocyclus nassatus</name>
    <name type="common">Nematode worm</name>
    <dbReference type="NCBI Taxonomy" id="53992"/>
    <lineage>
        <taxon>Eukaryota</taxon>
        <taxon>Metazoa</taxon>
        <taxon>Ecdysozoa</taxon>
        <taxon>Nematoda</taxon>
        <taxon>Chromadorea</taxon>
        <taxon>Rhabditida</taxon>
        <taxon>Rhabditina</taxon>
        <taxon>Rhabditomorpha</taxon>
        <taxon>Strongyloidea</taxon>
        <taxon>Strongylidae</taxon>
        <taxon>Cylicocyclus</taxon>
    </lineage>
</organism>
<dbReference type="InterPro" id="IPR001304">
    <property type="entry name" value="C-type_lectin-like"/>
</dbReference>
<dbReference type="AlphaFoldDB" id="A0AA36GQY5"/>
<dbReference type="SMART" id="SM00034">
    <property type="entry name" value="CLECT"/>
    <property type="match status" value="1"/>
</dbReference>
<dbReference type="Pfam" id="PF00059">
    <property type="entry name" value="Lectin_C"/>
    <property type="match status" value="1"/>
</dbReference>
<dbReference type="EMBL" id="CATQJL010000223">
    <property type="protein sequence ID" value="CAJ0596687.1"/>
    <property type="molecule type" value="Genomic_DNA"/>
</dbReference>
<dbReference type="InterPro" id="IPR016186">
    <property type="entry name" value="C-type_lectin-like/link_sf"/>
</dbReference>
<dbReference type="PROSITE" id="PS00615">
    <property type="entry name" value="C_TYPE_LECTIN_1"/>
    <property type="match status" value="1"/>
</dbReference>
<dbReference type="PANTHER" id="PTHR22803">
    <property type="entry name" value="MANNOSE, PHOSPHOLIPASE, LECTIN RECEPTOR RELATED"/>
    <property type="match status" value="1"/>
</dbReference>
<gene>
    <name evidence="3" type="ORF">CYNAS_LOCUS8670</name>
</gene>
<evidence type="ECO:0000259" key="2">
    <source>
        <dbReference type="PROSITE" id="PS50041"/>
    </source>
</evidence>
<evidence type="ECO:0000313" key="3">
    <source>
        <dbReference type="EMBL" id="CAJ0596687.1"/>
    </source>
</evidence>
<evidence type="ECO:0000313" key="4">
    <source>
        <dbReference type="Proteomes" id="UP001176961"/>
    </source>
</evidence>
<accession>A0AA36GQY5</accession>
<dbReference type="InterPro" id="IPR018378">
    <property type="entry name" value="C-type_lectin_CS"/>
</dbReference>
<feature type="domain" description="C-type lectin" evidence="2">
    <location>
        <begin position="182"/>
        <end position="294"/>
    </location>
</feature>
<protein>
    <recommendedName>
        <fullName evidence="2">C-type lectin domain-containing protein</fullName>
    </recommendedName>
</protein>
<dbReference type="Gene3D" id="3.10.100.10">
    <property type="entry name" value="Mannose-Binding Protein A, subunit A"/>
    <property type="match status" value="1"/>
</dbReference>
<dbReference type="Proteomes" id="UP001176961">
    <property type="component" value="Unassembled WGS sequence"/>
</dbReference>
<keyword evidence="4" id="KW-1185">Reference proteome</keyword>
<dbReference type="InterPro" id="IPR050111">
    <property type="entry name" value="C-type_lectin/snaclec_domain"/>
</dbReference>
<name>A0AA36GQY5_CYLNA</name>